<dbReference type="GO" id="GO:0006508">
    <property type="term" value="P:proteolysis"/>
    <property type="evidence" value="ECO:0007669"/>
    <property type="project" value="UniProtKB-KW"/>
</dbReference>
<feature type="non-terminal residue" evidence="7">
    <location>
        <position position="711"/>
    </location>
</feature>
<dbReference type="AlphaFoldDB" id="A0AAQ3SF95"/>
<dbReference type="InterPro" id="IPR036397">
    <property type="entry name" value="RNaseH_sf"/>
</dbReference>
<dbReference type="SUPFAM" id="SSF56672">
    <property type="entry name" value="DNA/RNA polymerases"/>
    <property type="match status" value="1"/>
</dbReference>
<feature type="region of interest" description="Disordered" evidence="5">
    <location>
        <begin position="419"/>
        <end position="512"/>
    </location>
</feature>
<keyword evidence="1" id="KW-0645">Protease</keyword>
<feature type="domain" description="Integrase catalytic" evidence="6">
    <location>
        <begin position="207"/>
        <end position="380"/>
    </location>
</feature>
<dbReference type="PROSITE" id="PS50994">
    <property type="entry name" value="INTEGRASE"/>
    <property type="match status" value="1"/>
</dbReference>
<sequence length="711" mass="80425">NWGVTVMGLMTEVLRELSRVHALEDVVTQVVDRGMENVWIMDSGCSRHMTGHRKWFSSLYHVDTKKYITFGDNGQGKVLGTERVQLSSKLSLREVAFVRGLGFNLVSVSQLLDEGFEVRFKRGACRVLDAEETLVFRVDLTCVSGPARCLVAGPSTDLWKWHRRLGHLSFDLLVRLSSMGLIRGLPKLKAEKDLVCHPCRHGKMVAASHAPVSQVMTTYLGELLHMDTVGPARVASWEWYVLVIVDDFSRFSWVFFMEFKDEAFGFVRDLVLRLRNESQRTMRAIRSDNGGEFRNSRFETFCRDLGLDHQFSSPYTPPQNGVVERKNRTLVEMARTMLDEHRTPRRFWAEAVNTACYVANRIFLRAFLGKTSYELRCFVLKKAGHLDKFESRYLDVWIIETKRVEETCEVSFDESLPCTTPAFEISGDDEEGTPIFEDEDGVDDVGDAGASAPAAAPAPSATSSYDEGGPLPIASSSLPRLQARAEGGPAEDAGEVTSEIVPSRQVQRDHPPHRMIGDLHQHVTRSSVASLTFFSHSAYVACFEPRDVSHALSDPNWVNAMHEELENFERNHVWDLVEPPPNCRPIGTKWVFKNKQGENGMVVRNKARLVAQGFCQKEGIDCEETFAPVARLEAIRILLAFAVSKGFKLQQMDVKPAFLNGFIEEEVYVRQPLGFESARFPDRVYKLRKALYGLKQAPRAWYARLKSFLLL</sequence>
<dbReference type="InterPro" id="IPR013103">
    <property type="entry name" value="RVT_2"/>
</dbReference>
<feature type="compositionally biased region" description="Acidic residues" evidence="5">
    <location>
        <begin position="426"/>
        <end position="446"/>
    </location>
</feature>
<dbReference type="Pfam" id="PF13976">
    <property type="entry name" value="gag_pre-integrs"/>
    <property type="match status" value="1"/>
</dbReference>
<keyword evidence="8" id="KW-1185">Reference proteome</keyword>
<evidence type="ECO:0000256" key="1">
    <source>
        <dbReference type="ARBA" id="ARBA00022670"/>
    </source>
</evidence>
<dbReference type="GO" id="GO:0004190">
    <property type="term" value="F:aspartic-type endopeptidase activity"/>
    <property type="evidence" value="ECO:0007669"/>
    <property type="project" value="UniProtKB-KW"/>
</dbReference>
<dbReference type="Proteomes" id="UP001341281">
    <property type="component" value="Chromosome 01"/>
</dbReference>
<dbReference type="InterPro" id="IPR012337">
    <property type="entry name" value="RNaseH-like_sf"/>
</dbReference>
<organism evidence="7 8">
    <name type="scientific">Paspalum notatum var. saurae</name>
    <dbReference type="NCBI Taxonomy" id="547442"/>
    <lineage>
        <taxon>Eukaryota</taxon>
        <taxon>Viridiplantae</taxon>
        <taxon>Streptophyta</taxon>
        <taxon>Embryophyta</taxon>
        <taxon>Tracheophyta</taxon>
        <taxon>Spermatophyta</taxon>
        <taxon>Magnoliopsida</taxon>
        <taxon>Liliopsida</taxon>
        <taxon>Poales</taxon>
        <taxon>Poaceae</taxon>
        <taxon>PACMAD clade</taxon>
        <taxon>Panicoideae</taxon>
        <taxon>Andropogonodae</taxon>
        <taxon>Paspaleae</taxon>
        <taxon>Paspalinae</taxon>
        <taxon>Paspalum</taxon>
    </lineage>
</organism>
<keyword evidence="3" id="KW-0064">Aspartyl protease</keyword>
<evidence type="ECO:0000256" key="5">
    <source>
        <dbReference type="SAM" id="MobiDB-lite"/>
    </source>
</evidence>
<evidence type="ECO:0000259" key="6">
    <source>
        <dbReference type="PROSITE" id="PS50994"/>
    </source>
</evidence>
<dbReference type="InterPro" id="IPR025724">
    <property type="entry name" value="GAG-pre-integrase_dom"/>
</dbReference>
<dbReference type="InterPro" id="IPR043502">
    <property type="entry name" value="DNA/RNA_pol_sf"/>
</dbReference>
<keyword evidence="2" id="KW-0479">Metal-binding</keyword>
<dbReference type="GO" id="GO:0046872">
    <property type="term" value="F:metal ion binding"/>
    <property type="evidence" value="ECO:0007669"/>
    <property type="project" value="UniProtKB-KW"/>
</dbReference>
<dbReference type="PANTHER" id="PTHR42648">
    <property type="entry name" value="TRANSPOSASE, PUTATIVE-RELATED"/>
    <property type="match status" value="1"/>
</dbReference>
<reference evidence="7 8" key="1">
    <citation type="submission" date="2024-02" db="EMBL/GenBank/DDBJ databases">
        <title>High-quality chromosome-scale genome assembly of Pensacola bahiagrass (Paspalum notatum Flugge var. saurae).</title>
        <authorList>
            <person name="Vega J.M."/>
            <person name="Podio M."/>
            <person name="Orjuela J."/>
            <person name="Siena L.A."/>
            <person name="Pessino S.C."/>
            <person name="Combes M.C."/>
            <person name="Mariac C."/>
            <person name="Albertini E."/>
            <person name="Pupilli F."/>
            <person name="Ortiz J.P.A."/>
            <person name="Leblanc O."/>
        </authorList>
    </citation>
    <scope>NUCLEOTIDE SEQUENCE [LARGE SCALE GENOMIC DNA]</scope>
    <source>
        <strain evidence="7">R1</strain>
        <tissue evidence="7">Leaf</tissue>
    </source>
</reference>
<dbReference type="GO" id="GO:0015074">
    <property type="term" value="P:DNA integration"/>
    <property type="evidence" value="ECO:0007669"/>
    <property type="project" value="InterPro"/>
</dbReference>
<dbReference type="InterPro" id="IPR001584">
    <property type="entry name" value="Integrase_cat-core"/>
</dbReference>
<evidence type="ECO:0000313" key="8">
    <source>
        <dbReference type="Proteomes" id="UP001341281"/>
    </source>
</evidence>
<evidence type="ECO:0000256" key="2">
    <source>
        <dbReference type="ARBA" id="ARBA00022723"/>
    </source>
</evidence>
<evidence type="ECO:0000313" key="7">
    <source>
        <dbReference type="EMBL" id="WVZ50236.1"/>
    </source>
</evidence>
<keyword evidence="4" id="KW-0378">Hydrolase</keyword>
<dbReference type="InterPro" id="IPR054722">
    <property type="entry name" value="PolX-like_BBD"/>
</dbReference>
<accession>A0AAQ3SF95</accession>
<feature type="compositionally biased region" description="Low complexity" evidence="5">
    <location>
        <begin position="447"/>
        <end position="461"/>
    </location>
</feature>
<proteinExistence type="predicted"/>
<dbReference type="SUPFAM" id="SSF53098">
    <property type="entry name" value="Ribonuclease H-like"/>
    <property type="match status" value="1"/>
</dbReference>
<evidence type="ECO:0000256" key="4">
    <source>
        <dbReference type="ARBA" id="ARBA00022801"/>
    </source>
</evidence>
<dbReference type="GO" id="GO:0003676">
    <property type="term" value="F:nucleic acid binding"/>
    <property type="evidence" value="ECO:0007669"/>
    <property type="project" value="InterPro"/>
</dbReference>
<dbReference type="InterPro" id="IPR039537">
    <property type="entry name" value="Retrotran_Ty1/copia-like"/>
</dbReference>
<dbReference type="EMBL" id="CP144745">
    <property type="protein sequence ID" value="WVZ50236.1"/>
    <property type="molecule type" value="Genomic_DNA"/>
</dbReference>
<dbReference type="Pfam" id="PF00665">
    <property type="entry name" value="rve"/>
    <property type="match status" value="1"/>
</dbReference>
<dbReference type="Pfam" id="PF22936">
    <property type="entry name" value="Pol_BBD"/>
    <property type="match status" value="1"/>
</dbReference>
<dbReference type="PANTHER" id="PTHR42648:SF21">
    <property type="entry name" value="CYSTEINE-RICH RLK (RECEPTOR-LIKE PROTEIN KINASE) 8"/>
    <property type="match status" value="1"/>
</dbReference>
<protein>
    <recommendedName>
        <fullName evidence="6">Integrase catalytic domain-containing protein</fullName>
    </recommendedName>
</protein>
<gene>
    <name evidence="7" type="ORF">U9M48_001510</name>
</gene>
<dbReference type="Pfam" id="PF07727">
    <property type="entry name" value="RVT_2"/>
    <property type="match status" value="1"/>
</dbReference>
<evidence type="ECO:0000256" key="3">
    <source>
        <dbReference type="ARBA" id="ARBA00022750"/>
    </source>
</evidence>
<name>A0AAQ3SF95_PASNO</name>
<dbReference type="Gene3D" id="3.30.420.10">
    <property type="entry name" value="Ribonuclease H-like superfamily/Ribonuclease H"/>
    <property type="match status" value="1"/>
</dbReference>